<dbReference type="KEGG" id="pdh:B9T62_06120"/>
<keyword evidence="1 2" id="KW-0238">DNA-binding</keyword>
<dbReference type="PROSITE" id="PS01081">
    <property type="entry name" value="HTH_TETR_1"/>
    <property type="match status" value="1"/>
</dbReference>
<evidence type="ECO:0000259" key="3">
    <source>
        <dbReference type="PROSITE" id="PS50977"/>
    </source>
</evidence>
<dbReference type="PANTHER" id="PTHR30055:SF226">
    <property type="entry name" value="HTH-TYPE TRANSCRIPTIONAL REGULATOR PKSA"/>
    <property type="match status" value="1"/>
</dbReference>
<organism evidence="4 5">
    <name type="scientific">Paenibacillus donghaensis</name>
    <dbReference type="NCBI Taxonomy" id="414771"/>
    <lineage>
        <taxon>Bacteria</taxon>
        <taxon>Bacillati</taxon>
        <taxon>Bacillota</taxon>
        <taxon>Bacilli</taxon>
        <taxon>Bacillales</taxon>
        <taxon>Paenibacillaceae</taxon>
        <taxon>Paenibacillus</taxon>
    </lineage>
</organism>
<dbReference type="Pfam" id="PF00440">
    <property type="entry name" value="TetR_N"/>
    <property type="match status" value="1"/>
</dbReference>
<name>A0A2Z2KA67_9BACL</name>
<keyword evidence="5" id="KW-1185">Reference proteome</keyword>
<reference evidence="4 5" key="1">
    <citation type="submission" date="2017-06" db="EMBL/GenBank/DDBJ databases">
        <title>Complete genome sequence of Paenibacillus donghaensis KCTC 13049T isolated from East Sea sediment, South Korea.</title>
        <authorList>
            <person name="Jung B.K."/>
            <person name="Hong S.-J."/>
            <person name="Shin J.-H."/>
        </authorList>
    </citation>
    <scope>NUCLEOTIDE SEQUENCE [LARGE SCALE GENOMIC DNA]</scope>
    <source>
        <strain evidence="4 5">KCTC 13049</strain>
    </source>
</reference>
<feature type="DNA-binding region" description="H-T-H motif" evidence="2">
    <location>
        <begin position="38"/>
        <end position="57"/>
    </location>
</feature>
<accession>A0A2Z2KA67</accession>
<dbReference type="PRINTS" id="PR00455">
    <property type="entry name" value="HTHTETR"/>
</dbReference>
<gene>
    <name evidence="4" type="ORF">B9T62_06120</name>
</gene>
<evidence type="ECO:0000256" key="1">
    <source>
        <dbReference type="ARBA" id="ARBA00023125"/>
    </source>
</evidence>
<dbReference type="AlphaFoldDB" id="A0A2Z2KA67"/>
<dbReference type="OrthoDB" id="9780939at2"/>
<evidence type="ECO:0000313" key="4">
    <source>
        <dbReference type="EMBL" id="ASA20415.1"/>
    </source>
</evidence>
<dbReference type="InterPro" id="IPR001647">
    <property type="entry name" value="HTH_TetR"/>
</dbReference>
<dbReference type="Proteomes" id="UP000249890">
    <property type="component" value="Chromosome"/>
</dbReference>
<dbReference type="PANTHER" id="PTHR30055">
    <property type="entry name" value="HTH-TYPE TRANSCRIPTIONAL REGULATOR RUTR"/>
    <property type="match status" value="1"/>
</dbReference>
<dbReference type="InterPro" id="IPR050109">
    <property type="entry name" value="HTH-type_TetR-like_transc_reg"/>
</dbReference>
<dbReference type="GO" id="GO:0003700">
    <property type="term" value="F:DNA-binding transcription factor activity"/>
    <property type="evidence" value="ECO:0007669"/>
    <property type="project" value="TreeGrafter"/>
</dbReference>
<feature type="domain" description="HTH tetR-type" evidence="3">
    <location>
        <begin position="15"/>
        <end position="75"/>
    </location>
</feature>
<proteinExistence type="predicted"/>
<sequence length="215" mass="24471">MKEAYNRLSRQETKDIKKRQILAGALKIFSQKGFHAASTKEIAAESGVAEGLIFYYFGDKRKLLLEIVRQFTFLQQLQADAGAAQSMGLSLEETLVEYGLNYLHFLQENIDYLMLIWSPELVRDEAVSQEVRQLIERIGITGAQWFKPAMAERTWNEAAFRVALTTLHSSLLVYYMMNARFGAETLGFKDESYVRQLARLLLQGLENSSIDASAQ</sequence>
<dbReference type="EMBL" id="CP021780">
    <property type="protein sequence ID" value="ASA20415.1"/>
    <property type="molecule type" value="Genomic_DNA"/>
</dbReference>
<dbReference type="Gene3D" id="1.10.357.10">
    <property type="entry name" value="Tetracycline Repressor, domain 2"/>
    <property type="match status" value="1"/>
</dbReference>
<dbReference type="PROSITE" id="PS50977">
    <property type="entry name" value="HTH_TETR_2"/>
    <property type="match status" value="1"/>
</dbReference>
<protein>
    <recommendedName>
        <fullName evidence="3">HTH tetR-type domain-containing protein</fullName>
    </recommendedName>
</protein>
<evidence type="ECO:0000313" key="5">
    <source>
        <dbReference type="Proteomes" id="UP000249890"/>
    </source>
</evidence>
<dbReference type="InterPro" id="IPR009057">
    <property type="entry name" value="Homeodomain-like_sf"/>
</dbReference>
<dbReference type="SUPFAM" id="SSF46689">
    <property type="entry name" value="Homeodomain-like"/>
    <property type="match status" value="1"/>
</dbReference>
<dbReference type="GO" id="GO:0000976">
    <property type="term" value="F:transcription cis-regulatory region binding"/>
    <property type="evidence" value="ECO:0007669"/>
    <property type="project" value="TreeGrafter"/>
</dbReference>
<dbReference type="InterPro" id="IPR023772">
    <property type="entry name" value="DNA-bd_HTH_TetR-type_CS"/>
</dbReference>
<evidence type="ECO:0000256" key="2">
    <source>
        <dbReference type="PROSITE-ProRule" id="PRU00335"/>
    </source>
</evidence>